<keyword evidence="4" id="KW-1185">Reference proteome</keyword>
<sequence length="482" mass="50945">MKKLILISAMSLSACTVGPDYQVPEVARTRPGSVRFIEEGAQLDPRPLPPRWWQLYDDPVLDRLVAEALAHNPDVRTAAASLAQARAVLSEQRGARLPQTGLQGSATYARVSPAGNPAGSASGSARSVQTDYYSAGFDASYEVDLFGGVARAIEAARGDVEAAAAQLDAARVAIAAETARAYVQTCSSAAQRDVAAETAALQRRTLELTQSLASAGRGTERDVRRADVVLAQSEATVPSFEAERRASLYALTALTGRPPEDLDADAAACVAPPGLDAPIPIGDGATLLARRPDVRAAERALAADTARVGVAVADLYPSIRLLGNIGFGGTSPGNAFKPSGFSFSVGPLISWNFPNRTVARARIRQARAGADASLARFDGTVLAALRDVEQALARYKGELERNVVLERAERSSERAAALSKQRFDNGADSFLLLIDSERDRATARAELAESRRAVAEAQISLFKALGGGWEQAPEPDRLKSGN</sequence>
<evidence type="ECO:0000313" key="4">
    <source>
        <dbReference type="Proteomes" id="UP000241167"/>
    </source>
</evidence>
<dbReference type="RefSeq" id="WP_106511450.1">
    <property type="nucleotide sequence ID" value="NZ_PXYI01000001.1"/>
</dbReference>
<comment type="similarity">
    <text evidence="1 2">Belongs to the outer membrane factor (OMF) (TC 1.B.17) family.</text>
</comment>
<protein>
    <submittedName>
        <fullName evidence="3">RND transporter</fullName>
    </submittedName>
</protein>
<organism evidence="3 4">
    <name type="scientific">Allosphingosinicella deserti</name>
    <dbReference type="NCBI Taxonomy" id="2116704"/>
    <lineage>
        <taxon>Bacteria</taxon>
        <taxon>Pseudomonadati</taxon>
        <taxon>Pseudomonadota</taxon>
        <taxon>Alphaproteobacteria</taxon>
        <taxon>Sphingomonadales</taxon>
        <taxon>Sphingomonadaceae</taxon>
        <taxon>Allosphingosinicella</taxon>
    </lineage>
</organism>
<accession>A0A2P7QZP8</accession>
<evidence type="ECO:0000313" key="3">
    <source>
        <dbReference type="EMBL" id="PSJ43429.1"/>
    </source>
</evidence>
<keyword evidence="2" id="KW-0449">Lipoprotein</keyword>
<dbReference type="SUPFAM" id="SSF56954">
    <property type="entry name" value="Outer membrane efflux proteins (OEP)"/>
    <property type="match status" value="1"/>
</dbReference>
<dbReference type="InterPro" id="IPR003423">
    <property type="entry name" value="OMP_efflux"/>
</dbReference>
<dbReference type="EMBL" id="PXYI01000001">
    <property type="protein sequence ID" value="PSJ43429.1"/>
    <property type="molecule type" value="Genomic_DNA"/>
</dbReference>
<gene>
    <name evidence="3" type="ORF">C7I55_03455</name>
</gene>
<comment type="caution">
    <text evidence="3">The sequence shown here is derived from an EMBL/GenBank/DDBJ whole genome shotgun (WGS) entry which is preliminary data.</text>
</comment>
<dbReference type="AlphaFoldDB" id="A0A2P7QZP8"/>
<dbReference type="GO" id="GO:0015562">
    <property type="term" value="F:efflux transmembrane transporter activity"/>
    <property type="evidence" value="ECO:0007669"/>
    <property type="project" value="InterPro"/>
</dbReference>
<dbReference type="GO" id="GO:0005886">
    <property type="term" value="C:plasma membrane"/>
    <property type="evidence" value="ECO:0007669"/>
    <property type="project" value="UniProtKB-SubCell"/>
</dbReference>
<dbReference type="PANTHER" id="PTHR30203">
    <property type="entry name" value="OUTER MEMBRANE CATION EFFLUX PROTEIN"/>
    <property type="match status" value="1"/>
</dbReference>
<dbReference type="OrthoDB" id="9770517at2"/>
<dbReference type="InterPro" id="IPR010131">
    <property type="entry name" value="MdtP/NodT-like"/>
</dbReference>
<name>A0A2P7QZP8_9SPHN</name>
<keyword evidence="2" id="KW-0472">Membrane</keyword>
<keyword evidence="2" id="KW-0812">Transmembrane</keyword>
<dbReference type="PANTHER" id="PTHR30203:SF21">
    <property type="entry name" value="OUTER MEMBRANE COMPONENT OF MULTIDRUG EFFLUX PUMP-RELATED"/>
    <property type="match status" value="1"/>
</dbReference>
<dbReference type="Pfam" id="PF02321">
    <property type="entry name" value="OEP"/>
    <property type="match status" value="2"/>
</dbReference>
<keyword evidence="2" id="KW-1134">Transmembrane beta strand</keyword>
<comment type="subcellular location">
    <subcellularLocation>
        <location evidence="2">Cell membrane</location>
        <topology evidence="2">Lipid-anchor</topology>
    </subcellularLocation>
</comment>
<dbReference type="Gene3D" id="1.20.1600.10">
    <property type="entry name" value="Outer membrane efflux proteins (OEP)"/>
    <property type="match status" value="1"/>
</dbReference>
<proteinExistence type="inferred from homology"/>
<evidence type="ECO:0000256" key="1">
    <source>
        <dbReference type="ARBA" id="ARBA00007613"/>
    </source>
</evidence>
<dbReference type="NCBIfam" id="TIGR01845">
    <property type="entry name" value="outer_NodT"/>
    <property type="match status" value="1"/>
</dbReference>
<dbReference type="Proteomes" id="UP000241167">
    <property type="component" value="Unassembled WGS sequence"/>
</dbReference>
<keyword evidence="2" id="KW-0564">Palmitate</keyword>
<dbReference type="PROSITE" id="PS51257">
    <property type="entry name" value="PROKAR_LIPOPROTEIN"/>
    <property type="match status" value="1"/>
</dbReference>
<reference evidence="3 4" key="1">
    <citation type="submission" date="2018-03" db="EMBL/GenBank/DDBJ databases">
        <title>The draft genome of Sphingosinicella sp. GL-C-18.</title>
        <authorList>
            <person name="Liu L."/>
            <person name="Li L."/>
            <person name="Liang L."/>
            <person name="Zhang X."/>
            <person name="Wang T."/>
        </authorList>
    </citation>
    <scope>NUCLEOTIDE SEQUENCE [LARGE SCALE GENOMIC DNA]</scope>
    <source>
        <strain evidence="3 4">GL-C-18</strain>
    </source>
</reference>
<evidence type="ECO:0000256" key="2">
    <source>
        <dbReference type="RuleBase" id="RU362097"/>
    </source>
</evidence>
<dbReference type="Gene3D" id="2.20.200.10">
    <property type="entry name" value="Outer membrane efflux proteins (OEP)"/>
    <property type="match status" value="1"/>
</dbReference>